<dbReference type="HOGENOM" id="CLU_1653967_0_0_1"/>
<keyword evidence="2" id="KW-1185">Reference proteome</keyword>
<accession>B4HC01</accession>
<dbReference type="Proteomes" id="UP000008744">
    <property type="component" value="Unassembled WGS sequence"/>
</dbReference>
<evidence type="ECO:0000313" key="1">
    <source>
        <dbReference type="EMBL" id="EDW40026.1"/>
    </source>
</evidence>
<proteinExistence type="predicted"/>
<protein>
    <submittedName>
        <fullName evidence="1">GL22924</fullName>
    </submittedName>
</protein>
<sequence>MPTIIAKKRKSHQQPQLLVHQKKLDTIAALQVKEVIYAHTQAENTYQSQQQSHARHQQQHRTNAQPYSACITSKNQEFEAEKLDQKQLGTLEHFLRLSAMEYGVTGNPSAALNLSSICGKDPISESKLDLKESQELSMAQQVNLGADMEVVVAAGAKIVSNHDREP</sequence>
<dbReference type="OMA" id="RTNAQPY"/>
<dbReference type="EMBL" id="CH479274">
    <property type="protein sequence ID" value="EDW40026.1"/>
    <property type="molecule type" value="Genomic_DNA"/>
</dbReference>
<dbReference type="PhylomeDB" id="B4HC01"/>
<organism evidence="2">
    <name type="scientific">Drosophila persimilis</name>
    <name type="common">Fruit fly</name>
    <dbReference type="NCBI Taxonomy" id="7234"/>
    <lineage>
        <taxon>Eukaryota</taxon>
        <taxon>Metazoa</taxon>
        <taxon>Ecdysozoa</taxon>
        <taxon>Arthropoda</taxon>
        <taxon>Hexapoda</taxon>
        <taxon>Insecta</taxon>
        <taxon>Pterygota</taxon>
        <taxon>Neoptera</taxon>
        <taxon>Endopterygota</taxon>
        <taxon>Diptera</taxon>
        <taxon>Brachycera</taxon>
        <taxon>Muscomorpha</taxon>
        <taxon>Ephydroidea</taxon>
        <taxon>Drosophilidae</taxon>
        <taxon>Drosophila</taxon>
        <taxon>Sophophora</taxon>
    </lineage>
</organism>
<reference evidence="1 2" key="1">
    <citation type="journal article" date="2007" name="Nature">
        <title>Evolution of genes and genomes on the Drosophila phylogeny.</title>
        <authorList>
            <consortium name="Drosophila 12 Genomes Consortium"/>
            <person name="Clark A.G."/>
            <person name="Eisen M.B."/>
            <person name="Smith D.R."/>
            <person name="Bergman C.M."/>
            <person name="Oliver B."/>
            <person name="Markow T.A."/>
            <person name="Kaufman T.C."/>
            <person name="Kellis M."/>
            <person name="Gelbart W."/>
            <person name="Iyer V.N."/>
            <person name="Pollard D.A."/>
            <person name="Sackton T.B."/>
            <person name="Larracuente A.M."/>
            <person name="Singh N.D."/>
            <person name="Abad J.P."/>
            <person name="Abt D.N."/>
            <person name="Adryan B."/>
            <person name="Aguade M."/>
            <person name="Akashi H."/>
            <person name="Anderson W.W."/>
            <person name="Aquadro C.F."/>
            <person name="Ardell D.H."/>
            <person name="Arguello R."/>
            <person name="Artieri C.G."/>
            <person name="Barbash D.A."/>
            <person name="Barker D."/>
            <person name="Barsanti P."/>
            <person name="Batterham P."/>
            <person name="Batzoglou S."/>
            <person name="Begun D."/>
            <person name="Bhutkar A."/>
            <person name="Blanco E."/>
            <person name="Bosak S.A."/>
            <person name="Bradley R.K."/>
            <person name="Brand A.D."/>
            <person name="Brent M.R."/>
            <person name="Brooks A.N."/>
            <person name="Brown R.H."/>
            <person name="Butlin R.K."/>
            <person name="Caggese C."/>
            <person name="Calvi B.R."/>
            <person name="Bernardo de Carvalho A."/>
            <person name="Caspi A."/>
            <person name="Castrezana S."/>
            <person name="Celniker S.E."/>
            <person name="Chang J.L."/>
            <person name="Chapple C."/>
            <person name="Chatterji S."/>
            <person name="Chinwalla A."/>
            <person name="Civetta A."/>
            <person name="Clifton S.W."/>
            <person name="Comeron J.M."/>
            <person name="Costello J.C."/>
            <person name="Coyne J.A."/>
            <person name="Daub J."/>
            <person name="David R.G."/>
            <person name="Delcher A.L."/>
            <person name="Delehaunty K."/>
            <person name="Do C.B."/>
            <person name="Ebling H."/>
            <person name="Edwards K."/>
            <person name="Eickbush T."/>
            <person name="Evans J.D."/>
            <person name="Filipski A."/>
            <person name="Findeiss S."/>
            <person name="Freyhult E."/>
            <person name="Fulton L."/>
            <person name="Fulton R."/>
            <person name="Garcia A.C."/>
            <person name="Gardiner A."/>
            <person name="Garfield D.A."/>
            <person name="Garvin B.E."/>
            <person name="Gibson G."/>
            <person name="Gilbert D."/>
            <person name="Gnerre S."/>
            <person name="Godfrey J."/>
            <person name="Good R."/>
            <person name="Gotea V."/>
            <person name="Gravely B."/>
            <person name="Greenberg A.J."/>
            <person name="Griffiths-Jones S."/>
            <person name="Gross S."/>
            <person name="Guigo R."/>
            <person name="Gustafson E.A."/>
            <person name="Haerty W."/>
            <person name="Hahn M.W."/>
            <person name="Halligan D.L."/>
            <person name="Halpern A.L."/>
            <person name="Halter G.M."/>
            <person name="Han M.V."/>
            <person name="Heger A."/>
            <person name="Hillier L."/>
            <person name="Hinrichs A.S."/>
            <person name="Holmes I."/>
            <person name="Hoskins R.A."/>
            <person name="Hubisz M.J."/>
            <person name="Hultmark D."/>
            <person name="Huntley M.A."/>
            <person name="Jaffe D.B."/>
            <person name="Jagadeeshan S."/>
            <person name="Jeck W.R."/>
            <person name="Johnson J."/>
            <person name="Jones C.D."/>
            <person name="Jordan W.C."/>
            <person name="Karpen G.H."/>
            <person name="Kataoka E."/>
            <person name="Keightley P.D."/>
            <person name="Kheradpour P."/>
            <person name="Kirkness E.F."/>
            <person name="Koerich L.B."/>
            <person name="Kristiansen K."/>
            <person name="Kudrna D."/>
            <person name="Kulathinal R.J."/>
            <person name="Kumar S."/>
            <person name="Kwok R."/>
            <person name="Lander E."/>
            <person name="Langley C.H."/>
            <person name="Lapoint R."/>
            <person name="Lazzaro B.P."/>
            <person name="Lee S.J."/>
            <person name="Levesque L."/>
            <person name="Li R."/>
            <person name="Lin C.F."/>
            <person name="Lin M.F."/>
            <person name="Lindblad-Toh K."/>
            <person name="Llopart A."/>
            <person name="Long M."/>
            <person name="Low L."/>
            <person name="Lozovsky E."/>
            <person name="Lu J."/>
            <person name="Luo M."/>
            <person name="Machado C.A."/>
            <person name="Makalowski W."/>
            <person name="Marzo M."/>
            <person name="Matsuda M."/>
            <person name="Matzkin L."/>
            <person name="McAllister B."/>
            <person name="McBride C.S."/>
            <person name="McKernan B."/>
            <person name="McKernan K."/>
            <person name="Mendez-Lago M."/>
            <person name="Minx P."/>
            <person name="Mollenhauer M.U."/>
            <person name="Montooth K."/>
            <person name="Mount S.M."/>
            <person name="Mu X."/>
            <person name="Myers E."/>
            <person name="Negre B."/>
            <person name="Newfeld S."/>
            <person name="Nielsen R."/>
            <person name="Noor M.A."/>
            <person name="O'Grady P."/>
            <person name="Pachter L."/>
            <person name="Papaceit M."/>
            <person name="Parisi M.J."/>
            <person name="Parisi M."/>
            <person name="Parts L."/>
            <person name="Pedersen J.S."/>
            <person name="Pesole G."/>
            <person name="Phillippy A.M."/>
            <person name="Ponting C.P."/>
            <person name="Pop M."/>
            <person name="Porcelli D."/>
            <person name="Powell J.R."/>
            <person name="Prohaska S."/>
            <person name="Pruitt K."/>
            <person name="Puig M."/>
            <person name="Quesneville H."/>
            <person name="Ram K.R."/>
            <person name="Rand D."/>
            <person name="Rasmussen M.D."/>
            <person name="Reed L.K."/>
            <person name="Reenan R."/>
            <person name="Reily A."/>
            <person name="Remington K.A."/>
            <person name="Rieger T.T."/>
            <person name="Ritchie M.G."/>
            <person name="Robin C."/>
            <person name="Rogers Y.H."/>
            <person name="Rohde C."/>
            <person name="Rozas J."/>
            <person name="Rubenfield M.J."/>
            <person name="Ruiz A."/>
            <person name="Russo S."/>
            <person name="Salzberg S.L."/>
            <person name="Sanchez-Gracia A."/>
            <person name="Saranga D.J."/>
            <person name="Sato H."/>
            <person name="Schaeffer S.W."/>
            <person name="Schatz M.C."/>
            <person name="Schlenke T."/>
            <person name="Schwartz R."/>
            <person name="Segarra C."/>
            <person name="Singh R.S."/>
            <person name="Sirot L."/>
            <person name="Sirota M."/>
            <person name="Sisneros N.B."/>
            <person name="Smith C.D."/>
            <person name="Smith T.F."/>
            <person name="Spieth J."/>
            <person name="Stage D.E."/>
            <person name="Stark A."/>
            <person name="Stephan W."/>
            <person name="Strausberg R.L."/>
            <person name="Strempel S."/>
            <person name="Sturgill D."/>
            <person name="Sutton G."/>
            <person name="Sutton G.G."/>
            <person name="Tao W."/>
            <person name="Teichmann S."/>
            <person name="Tobari Y.N."/>
            <person name="Tomimura Y."/>
            <person name="Tsolas J.M."/>
            <person name="Valente V.L."/>
            <person name="Venter E."/>
            <person name="Venter J.C."/>
            <person name="Vicario S."/>
            <person name="Vieira F.G."/>
            <person name="Vilella A.J."/>
            <person name="Villasante A."/>
            <person name="Walenz B."/>
            <person name="Wang J."/>
            <person name="Wasserman M."/>
            <person name="Watts T."/>
            <person name="Wilson D."/>
            <person name="Wilson R.K."/>
            <person name="Wing R.A."/>
            <person name="Wolfner M.F."/>
            <person name="Wong A."/>
            <person name="Wong G.K."/>
            <person name="Wu C.I."/>
            <person name="Wu G."/>
            <person name="Yamamoto D."/>
            <person name="Yang H.P."/>
            <person name="Yang S.P."/>
            <person name="Yorke J.A."/>
            <person name="Yoshida K."/>
            <person name="Zdobnov E."/>
            <person name="Zhang P."/>
            <person name="Zhang Y."/>
            <person name="Zimin A.V."/>
            <person name="Baldwin J."/>
            <person name="Abdouelleil A."/>
            <person name="Abdulkadir J."/>
            <person name="Abebe A."/>
            <person name="Abera B."/>
            <person name="Abreu J."/>
            <person name="Acer S.C."/>
            <person name="Aftuck L."/>
            <person name="Alexander A."/>
            <person name="An P."/>
            <person name="Anderson E."/>
            <person name="Anderson S."/>
            <person name="Arachi H."/>
            <person name="Azer M."/>
            <person name="Bachantsang P."/>
            <person name="Barry A."/>
            <person name="Bayul T."/>
            <person name="Berlin A."/>
            <person name="Bessette D."/>
            <person name="Bloom T."/>
            <person name="Blye J."/>
            <person name="Boguslavskiy L."/>
            <person name="Bonnet C."/>
            <person name="Boukhgalter B."/>
            <person name="Bourzgui I."/>
            <person name="Brown A."/>
            <person name="Cahill P."/>
            <person name="Channer S."/>
            <person name="Cheshatsang Y."/>
            <person name="Chuda L."/>
            <person name="Citroen M."/>
            <person name="Collymore A."/>
            <person name="Cooke P."/>
            <person name="Costello M."/>
            <person name="D'Aco K."/>
            <person name="Daza R."/>
            <person name="De Haan G."/>
            <person name="DeGray S."/>
            <person name="DeMaso C."/>
            <person name="Dhargay N."/>
            <person name="Dooley K."/>
            <person name="Dooley E."/>
            <person name="Doricent M."/>
            <person name="Dorje P."/>
            <person name="Dorjee K."/>
            <person name="Dupes A."/>
            <person name="Elong R."/>
            <person name="Falk J."/>
            <person name="Farina A."/>
            <person name="Faro S."/>
            <person name="Ferguson D."/>
            <person name="Fisher S."/>
            <person name="Foley C.D."/>
            <person name="Franke A."/>
            <person name="Friedrich D."/>
            <person name="Gadbois L."/>
            <person name="Gearin G."/>
            <person name="Gearin C.R."/>
            <person name="Giannoukos G."/>
            <person name="Goode T."/>
            <person name="Graham J."/>
            <person name="Grandbois E."/>
            <person name="Grewal S."/>
            <person name="Gyaltsen K."/>
            <person name="Hafez N."/>
            <person name="Hagos B."/>
            <person name="Hall J."/>
            <person name="Henson C."/>
            <person name="Hollinger A."/>
            <person name="Honan T."/>
            <person name="Huard M.D."/>
            <person name="Hughes L."/>
            <person name="Hurhula B."/>
            <person name="Husby M.E."/>
            <person name="Kamat A."/>
            <person name="Kanga B."/>
            <person name="Kashin S."/>
            <person name="Khazanovich D."/>
            <person name="Kisner P."/>
            <person name="Lance K."/>
            <person name="Lara M."/>
            <person name="Lee W."/>
            <person name="Lennon N."/>
            <person name="Letendre F."/>
            <person name="LeVine R."/>
            <person name="Lipovsky A."/>
            <person name="Liu X."/>
            <person name="Liu J."/>
            <person name="Liu S."/>
            <person name="Lokyitsang T."/>
            <person name="Lokyitsang Y."/>
            <person name="Lubonja R."/>
            <person name="Lui A."/>
            <person name="MacDonald P."/>
            <person name="Magnisalis V."/>
            <person name="Maru K."/>
            <person name="Matthews C."/>
            <person name="McCusker W."/>
            <person name="McDonough S."/>
            <person name="Mehta T."/>
            <person name="Meldrim J."/>
            <person name="Meneus L."/>
            <person name="Mihai O."/>
            <person name="Mihalev A."/>
            <person name="Mihova T."/>
            <person name="Mittelman R."/>
            <person name="Mlenga V."/>
            <person name="Montmayeur A."/>
            <person name="Mulrain L."/>
            <person name="Navidi A."/>
            <person name="Naylor J."/>
            <person name="Negash T."/>
            <person name="Nguyen T."/>
            <person name="Nguyen N."/>
            <person name="Nicol R."/>
            <person name="Norbu C."/>
            <person name="Norbu N."/>
            <person name="Novod N."/>
            <person name="O'Neill B."/>
            <person name="Osman S."/>
            <person name="Markiewicz E."/>
            <person name="Oyono O.L."/>
            <person name="Patti C."/>
            <person name="Phunkhang P."/>
            <person name="Pierre F."/>
            <person name="Priest M."/>
            <person name="Raghuraman S."/>
            <person name="Rege F."/>
            <person name="Reyes R."/>
            <person name="Rise C."/>
            <person name="Rogov P."/>
            <person name="Ross K."/>
            <person name="Ryan E."/>
            <person name="Settipalli S."/>
            <person name="Shea T."/>
            <person name="Sherpa N."/>
            <person name="Shi L."/>
            <person name="Shih D."/>
            <person name="Sparrow T."/>
            <person name="Spaulding J."/>
            <person name="Stalker J."/>
            <person name="Stange-Thomann N."/>
            <person name="Stavropoulos S."/>
            <person name="Stone C."/>
            <person name="Strader C."/>
            <person name="Tesfaye S."/>
            <person name="Thomson T."/>
            <person name="Thoulutsang Y."/>
            <person name="Thoulutsang D."/>
            <person name="Topham K."/>
            <person name="Topping I."/>
            <person name="Tsamla T."/>
            <person name="Vassiliev H."/>
            <person name="Vo A."/>
            <person name="Wangchuk T."/>
            <person name="Wangdi T."/>
            <person name="Weiand M."/>
            <person name="Wilkinson J."/>
            <person name="Wilson A."/>
            <person name="Yadav S."/>
            <person name="Young G."/>
            <person name="Yu Q."/>
            <person name="Zembek L."/>
            <person name="Zhong D."/>
            <person name="Zimmer A."/>
            <person name="Zwirko Z."/>
            <person name="Jaffe D.B."/>
            <person name="Alvarez P."/>
            <person name="Brockman W."/>
            <person name="Butler J."/>
            <person name="Chin C."/>
            <person name="Gnerre S."/>
            <person name="Grabherr M."/>
            <person name="Kleber M."/>
            <person name="Mauceli E."/>
            <person name="MacCallum I."/>
        </authorList>
    </citation>
    <scope>NUCLEOTIDE SEQUENCE [LARGE SCALE GENOMIC DNA]</scope>
    <source>
        <strain evidence="2">MSH-3 / Tucson 14011-0111.49</strain>
    </source>
</reference>
<gene>
    <name evidence="1" type="primary">Dper\GL22924</name>
    <name evidence="1" type="ORF">Dper_GL22924</name>
</gene>
<evidence type="ECO:0000313" key="2">
    <source>
        <dbReference type="Proteomes" id="UP000008744"/>
    </source>
</evidence>
<name>B4HC01_DROPE</name>
<dbReference type="AlphaFoldDB" id="B4HC01"/>